<feature type="region of interest" description="Disordered" evidence="1">
    <location>
        <begin position="1581"/>
        <end position="1684"/>
    </location>
</feature>
<feature type="region of interest" description="Disordered" evidence="1">
    <location>
        <begin position="399"/>
        <end position="463"/>
    </location>
</feature>
<feature type="region of interest" description="Disordered" evidence="1">
    <location>
        <begin position="367"/>
        <end position="386"/>
    </location>
</feature>
<sequence>MVEASSEELVHTAEAIQQAAEEIDMQTSICEQVVEAIAESLRSGHDASRREAIRDGACALEEWADEVRSLLARWDIPGSEAEGNTTAGDTTPKSLSDESEEEVASDGDASWSLQRLQQLQHESEVWLHKLPPRFLLRRLCKGHEEGTSDSMSEHDADSSNTTNFLHDLIKSNDTLEKTLADTRPASIVREMRRCCSRLDHEAAGLENTAALVASAASISWQADSVCTSPSRAAVSDVSASPSPRIGRTKSVTGLARGSRSRSSSRTSSPAKASRGGSRPATPRQGVPGRAVALASPRLEGQGGDAGPSSPVSPSFGAGLGSSLRHAAAAEVPEEGYNPFEDDRVRTSSDSDGVEACHTGLEKVITNPFGDCSPDGDQETETLGNPFGFKSEEEAAHCFTERQPKRDVNPFDDSPDESASDSPVEDLGGNPFSVDRREDAGVSPVEETSKTQHFGSPASLAEEMQPGHCFESPASFSEGTAVARNAMVSRPLCLEVVKDTASPRVTSLMPGAAPVLEMWRRPSPRQLPGGLAGCLCNGFNASRENEDLDEELRQVIDAPSLEAAIAASDASMCKGRLDAGDFRNWKWRDHAAEEGHQVLGKSTHFLSDMLADEDWGFFSYELLLLSRHFLREGSPALDQVSALIPICRVRLGINTQLHHHIVELSKPSGSEAFSPLDVRYRVALLLRLWTSWETFEYGTLAEPSKEWTQKWIHMQLRVLKGCILERAMQLHEGQEDLSACGRCLRALRELTEIALSGSWGKPQALERMAEPSGRRLLAMVFKEMDALRPLESWSFNVVFAAKVFGTLWRAATDSEAEDRLSLDAPLVAAALLAGLHPHLAPLQLETHALLFTQQLWSATFSPSMLQLPAAALAISASILSDFSHWLQKTPVDAAACFARQGAPGSSQQPLELIARRLLTVDLRDQLVQTLTDYRRHFEPSAFAAALELWERCFRETRRSDVGRGRSNEAFAEDAEEEHVLESGSTEELFRCFGQWFVWQSASKEAELALRPFDEPPRVPIGDEVAWKRLGPEIKQYLEGLTDAVQSLIEELDCEKTFYNEAWAAHGLGPEHLAVSAAAVVVAVRPRVEKLKAGVWPTGPPILEVPPGGGRLIQVLEALDREASRHREANVLTTEPLVDILVPHVTSALAESLAALDRDITSKALDGDPDALFVPLRPPSSIYCQAVVTLWRFIHDALDAPLSLGLPVDIVVSPFIKDFLGKVLQRSAERLVRPCEDREAFGMSIRAAQVADELKSTNCAVDSEEEEGPAKIADAKRSSGRGRKKFLTKLSGRSFPEEVTKNSVMEVRLHEVSSKVIAAPVRQVMVRLSSIGFCLAELADVHTKLFKMVNSGDDDGVPTARHNEARMLICEELPELQESLLHQGQTLARYLAARLVYHELRAELFEKLYFVAVPGGGTPTPSNAVGSFTPRASTTPASFLESGSGPTLLTLKDIVACRQNSFLSLVEQAPSALLGAFVAELGIELTHAWMYVIVDYLRKQQLDQIYEHLASDQEALSRAIDSMMQATRQRVQTKALGGLTLEDCRNAEKRLEEVQRLSQCLIEETRVRTAEELARYAAKVRGEFSQEGRDAGPSVLARERSQTPTPLGRSKSPHPRSASPSGASAGAFGGYYSPRSPSPVLISPREGPDSQATSSRSAKQRFQGAWKAMKRLGKGHKEMDVRDSRQ</sequence>
<gene>
    <name evidence="2" type="ORF">SNEC2469_LOCUS17360</name>
</gene>
<feature type="compositionally biased region" description="Polar residues" evidence="1">
    <location>
        <begin position="82"/>
        <end position="94"/>
    </location>
</feature>
<dbReference type="Proteomes" id="UP000601435">
    <property type="component" value="Unassembled WGS sequence"/>
</dbReference>
<feature type="region of interest" description="Disordered" evidence="1">
    <location>
        <begin position="332"/>
        <end position="353"/>
    </location>
</feature>
<feature type="compositionally biased region" description="Low complexity" evidence="1">
    <location>
        <begin position="234"/>
        <end position="244"/>
    </location>
</feature>
<protein>
    <submittedName>
        <fullName evidence="2">Uncharacterized protein</fullName>
    </submittedName>
</protein>
<evidence type="ECO:0000313" key="3">
    <source>
        <dbReference type="Proteomes" id="UP000601435"/>
    </source>
</evidence>
<feature type="compositionally biased region" description="Basic and acidic residues" evidence="1">
    <location>
        <begin position="1673"/>
        <end position="1684"/>
    </location>
</feature>
<proteinExistence type="predicted"/>
<reference evidence="2" key="1">
    <citation type="submission" date="2021-02" db="EMBL/GenBank/DDBJ databases">
        <authorList>
            <person name="Dougan E. K."/>
            <person name="Rhodes N."/>
            <person name="Thang M."/>
            <person name="Chan C."/>
        </authorList>
    </citation>
    <scope>NUCLEOTIDE SEQUENCE</scope>
</reference>
<dbReference type="OrthoDB" id="434757at2759"/>
<evidence type="ECO:0000256" key="1">
    <source>
        <dbReference type="SAM" id="MobiDB-lite"/>
    </source>
</evidence>
<evidence type="ECO:0000313" key="2">
    <source>
        <dbReference type="EMBL" id="CAE7609708.1"/>
    </source>
</evidence>
<comment type="caution">
    <text evidence="2">The sequence shown here is derived from an EMBL/GenBank/DDBJ whole genome shotgun (WGS) entry which is preliminary data.</text>
</comment>
<feature type="compositionally biased region" description="Low complexity" evidence="1">
    <location>
        <begin position="255"/>
        <end position="274"/>
    </location>
</feature>
<feature type="compositionally biased region" description="Low complexity" evidence="1">
    <location>
        <begin position="1613"/>
        <end position="1632"/>
    </location>
</feature>
<dbReference type="EMBL" id="CAJNJA010028697">
    <property type="protein sequence ID" value="CAE7609708.1"/>
    <property type="molecule type" value="Genomic_DNA"/>
</dbReference>
<organism evidence="2 3">
    <name type="scientific">Symbiodinium necroappetens</name>
    <dbReference type="NCBI Taxonomy" id="1628268"/>
    <lineage>
        <taxon>Eukaryota</taxon>
        <taxon>Sar</taxon>
        <taxon>Alveolata</taxon>
        <taxon>Dinophyceae</taxon>
        <taxon>Suessiales</taxon>
        <taxon>Symbiodiniaceae</taxon>
        <taxon>Symbiodinium</taxon>
    </lineage>
</organism>
<feature type="region of interest" description="Disordered" evidence="1">
    <location>
        <begin position="76"/>
        <end position="109"/>
    </location>
</feature>
<feature type="region of interest" description="Disordered" evidence="1">
    <location>
        <begin position="234"/>
        <end position="319"/>
    </location>
</feature>
<name>A0A812V000_9DINO</name>
<accession>A0A812V000</accession>
<keyword evidence="3" id="KW-1185">Reference proteome</keyword>
<feature type="compositionally biased region" description="Basic and acidic residues" evidence="1">
    <location>
        <begin position="399"/>
        <end position="408"/>
    </location>
</feature>